<evidence type="ECO:0000256" key="7">
    <source>
        <dbReference type="SAM" id="MobiDB-lite"/>
    </source>
</evidence>
<dbReference type="InterPro" id="IPR036396">
    <property type="entry name" value="Cyt_P450_sf"/>
</dbReference>
<comment type="caution">
    <text evidence="8">The sequence shown here is derived from an EMBL/GenBank/DDBJ whole genome shotgun (WGS) entry which is preliminary data.</text>
</comment>
<reference evidence="8" key="1">
    <citation type="journal article" date="2020" name="Stud. Mycol.">
        <title>101 Dothideomycetes genomes: a test case for predicting lifestyles and emergence of pathogens.</title>
        <authorList>
            <person name="Haridas S."/>
            <person name="Albert R."/>
            <person name="Binder M."/>
            <person name="Bloem J."/>
            <person name="Labutti K."/>
            <person name="Salamov A."/>
            <person name="Andreopoulos B."/>
            <person name="Baker S."/>
            <person name="Barry K."/>
            <person name="Bills G."/>
            <person name="Bluhm B."/>
            <person name="Cannon C."/>
            <person name="Castanera R."/>
            <person name="Culley D."/>
            <person name="Daum C."/>
            <person name="Ezra D."/>
            <person name="Gonzalez J."/>
            <person name="Henrissat B."/>
            <person name="Kuo A."/>
            <person name="Liang C."/>
            <person name="Lipzen A."/>
            <person name="Lutzoni F."/>
            <person name="Magnuson J."/>
            <person name="Mondo S."/>
            <person name="Nolan M."/>
            <person name="Ohm R."/>
            <person name="Pangilinan J."/>
            <person name="Park H.-J."/>
            <person name="Ramirez L."/>
            <person name="Alfaro M."/>
            <person name="Sun H."/>
            <person name="Tritt A."/>
            <person name="Yoshinaga Y."/>
            <person name="Zwiers L.-H."/>
            <person name="Turgeon B."/>
            <person name="Goodwin S."/>
            <person name="Spatafora J."/>
            <person name="Crous P."/>
            <person name="Grigoriev I."/>
        </authorList>
    </citation>
    <scope>NUCLEOTIDE SEQUENCE</scope>
    <source>
        <strain evidence="8">CBS 133067</strain>
    </source>
</reference>
<dbReference type="PRINTS" id="PR00465">
    <property type="entry name" value="EP450IV"/>
</dbReference>
<evidence type="ECO:0000313" key="9">
    <source>
        <dbReference type="Proteomes" id="UP000799772"/>
    </source>
</evidence>
<keyword evidence="6" id="KW-0560">Oxidoreductase</keyword>
<dbReference type="PANTHER" id="PTHR24305">
    <property type="entry name" value="CYTOCHROME P450"/>
    <property type="match status" value="1"/>
</dbReference>
<dbReference type="GO" id="GO:0020037">
    <property type="term" value="F:heme binding"/>
    <property type="evidence" value="ECO:0007669"/>
    <property type="project" value="InterPro"/>
</dbReference>
<dbReference type="GO" id="GO:0004497">
    <property type="term" value="F:monooxygenase activity"/>
    <property type="evidence" value="ECO:0007669"/>
    <property type="project" value="UniProtKB-KW"/>
</dbReference>
<evidence type="ECO:0000256" key="3">
    <source>
        <dbReference type="ARBA" id="ARBA00022723"/>
    </source>
</evidence>
<keyword evidence="6" id="KW-0503">Monooxygenase</keyword>
<dbReference type="OrthoDB" id="1470350at2759"/>
<dbReference type="PANTHER" id="PTHR24305:SF166">
    <property type="entry name" value="CYTOCHROME P450 12A4, MITOCHONDRIAL-RELATED"/>
    <property type="match status" value="1"/>
</dbReference>
<proteinExistence type="inferred from homology"/>
<keyword evidence="3 5" id="KW-0479">Metal-binding</keyword>
<comment type="similarity">
    <text evidence="2 6">Belongs to the cytochrome P450 family.</text>
</comment>
<evidence type="ECO:0000256" key="2">
    <source>
        <dbReference type="ARBA" id="ARBA00010617"/>
    </source>
</evidence>
<dbReference type="EMBL" id="ML978130">
    <property type="protein sequence ID" value="KAF2096004.1"/>
    <property type="molecule type" value="Genomic_DNA"/>
</dbReference>
<organism evidence="8 9">
    <name type="scientific">Rhizodiscina lignyota</name>
    <dbReference type="NCBI Taxonomy" id="1504668"/>
    <lineage>
        <taxon>Eukaryota</taxon>
        <taxon>Fungi</taxon>
        <taxon>Dikarya</taxon>
        <taxon>Ascomycota</taxon>
        <taxon>Pezizomycotina</taxon>
        <taxon>Dothideomycetes</taxon>
        <taxon>Pleosporomycetidae</taxon>
        <taxon>Aulographales</taxon>
        <taxon>Rhizodiscinaceae</taxon>
        <taxon>Rhizodiscina</taxon>
    </lineage>
</organism>
<dbReference type="Gene3D" id="1.10.630.10">
    <property type="entry name" value="Cytochrome P450"/>
    <property type="match status" value="1"/>
</dbReference>
<keyword evidence="9" id="KW-1185">Reference proteome</keyword>
<dbReference type="InterPro" id="IPR002403">
    <property type="entry name" value="Cyt_P450_E_grp-IV"/>
</dbReference>
<feature type="binding site" description="axial binding residue" evidence="5">
    <location>
        <position position="484"/>
    </location>
    <ligand>
        <name>heme</name>
        <dbReference type="ChEBI" id="CHEBI:30413"/>
    </ligand>
    <ligandPart>
        <name>Fe</name>
        <dbReference type="ChEBI" id="CHEBI:18248"/>
    </ligandPart>
</feature>
<feature type="compositionally biased region" description="Polar residues" evidence="7">
    <location>
        <begin position="437"/>
        <end position="447"/>
    </location>
</feature>
<evidence type="ECO:0000256" key="5">
    <source>
        <dbReference type="PIRSR" id="PIRSR602403-1"/>
    </source>
</evidence>
<dbReference type="Proteomes" id="UP000799772">
    <property type="component" value="Unassembled WGS sequence"/>
</dbReference>
<dbReference type="PRINTS" id="PR00385">
    <property type="entry name" value="P450"/>
</dbReference>
<name>A0A9P4IBT7_9PEZI</name>
<sequence length="538" mass="60492">MMSVPVVVFALLLAFLSYRYFISPTLLSPLSKLPLAHPTSSFSGLWIWLQRRRGRESRSIFAAHQRCGPIIRLAPDEVSVTSLDAVKKIYGGGFERSKWFEQFFNYDGTPNLVTTFGREKHAMRRRMVSQIYSKSYLLRSDDFEGCVREVIFERLMPVLDDAVGKEEGLDVYAIGSAVGAEIVSTYAFGTAKGLDIVRKGKEKVRKTYLENGKKKLLNLKGAKYAAEILEEECLQMCEQTAWTLRKQDLQEEVESVEPIKRPERHGTYPVPFAQLIEQIPRKEGTEDFREVLRRAASEVLDNTEAGRVGIGIALTYAMHELSQHEETQLALRNELVNVQPPFTRSSCQELSSLTALLRRLDGLPLLDAVVTETLRLHPPGPGPQRREVPKGGAVIEGRFIPGGTTIHAAPYYLHRQKDVFSDAEAWNPERWIGSETINGTLSGGQMSNEDKNQANETDINESEESSKANPRTWLLHFSKGPRMCVGDNFAILVLKIVLAAIYVRYATRVIDDEGMEQIDDVLGPPVGDKLILEFKYAD</sequence>
<dbReference type="AlphaFoldDB" id="A0A9P4IBT7"/>
<dbReference type="GO" id="GO:0016705">
    <property type="term" value="F:oxidoreductase activity, acting on paired donors, with incorporation or reduction of molecular oxygen"/>
    <property type="evidence" value="ECO:0007669"/>
    <property type="project" value="InterPro"/>
</dbReference>
<keyword evidence="5 6" id="KW-0349">Heme</keyword>
<dbReference type="InterPro" id="IPR017972">
    <property type="entry name" value="Cyt_P450_CS"/>
</dbReference>
<comment type="cofactor">
    <cofactor evidence="1 5">
        <name>heme</name>
        <dbReference type="ChEBI" id="CHEBI:30413"/>
    </cofactor>
</comment>
<dbReference type="InterPro" id="IPR001128">
    <property type="entry name" value="Cyt_P450"/>
</dbReference>
<evidence type="ECO:0000256" key="4">
    <source>
        <dbReference type="ARBA" id="ARBA00023004"/>
    </source>
</evidence>
<dbReference type="PROSITE" id="PS00086">
    <property type="entry name" value="CYTOCHROME_P450"/>
    <property type="match status" value="1"/>
</dbReference>
<feature type="region of interest" description="Disordered" evidence="7">
    <location>
        <begin position="437"/>
        <end position="466"/>
    </location>
</feature>
<accession>A0A9P4IBT7</accession>
<evidence type="ECO:0000256" key="6">
    <source>
        <dbReference type="RuleBase" id="RU000461"/>
    </source>
</evidence>
<dbReference type="Pfam" id="PF00067">
    <property type="entry name" value="p450"/>
    <property type="match status" value="1"/>
</dbReference>
<gene>
    <name evidence="8" type="ORF">NA57DRAFT_67627</name>
</gene>
<keyword evidence="4 5" id="KW-0408">Iron</keyword>
<dbReference type="SUPFAM" id="SSF48264">
    <property type="entry name" value="Cytochrome P450"/>
    <property type="match status" value="1"/>
</dbReference>
<evidence type="ECO:0000313" key="8">
    <source>
        <dbReference type="EMBL" id="KAF2096004.1"/>
    </source>
</evidence>
<evidence type="ECO:0000256" key="1">
    <source>
        <dbReference type="ARBA" id="ARBA00001971"/>
    </source>
</evidence>
<dbReference type="GO" id="GO:0005506">
    <property type="term" value="F:iron ion binding"/>
    <property type="evidence" value="ECO:0007669"/>
    <property type="project" value="InterPro"/>
</dbReference>
<dbReference type="InterPro" id="IPR050121">
    <property type="entry name" value="Cytochrome_P450_monoxygenase"/>
</dbReference>
<protein>
    <submittedName>
        <fullName evidence="8">Cytochrome P450</fullName>
    </submittedName>
</protein>